<organism evidence="15 16">
    <name type="scientific">Cylindrotheca closterium</name>
    <dbReference type="NCBI Taxonomy" id="2856"/>
    <lineage>
        <taxon>Eukaryota</taxon>
        <taxon>Sar</taxon>
        <taxon>Stramenopiles</taxon>
        <taxon>Ochrophyta</taxon>
        <taxon>Bacillariophyta</taxon>
        <taxon>Bacillariophyceae</taxon>
        <taxon>Bacillariophycidae</taxon>
        <taxon>Bacillariales</taxon>
        <taxon>Bacillariaceae</taxon>
        <taxon>Cylindrotheca</taxon>
    </lineage>
</organism>
<dbReference type="GO" id="GO:0030151">
    <property type="term" value="F:molybdenum ion binding"/>
    <property type="evidence" value="ECO:0007669"/>
    <property type="project" value="InterPro"/>
</dbReference>
<keyword evidence="8" id="KW-0349">Heme</keyword>
<dbReference type="InterPro" id="IPR014756">
    <property type="entry name" value="Ig_E-set"/>
</dbReference>
<dbReference type="InterPro" id="IPR018506">
    <property type="entry name" value="Cyt_B5_heme-BS"/>
</dbReference>
<dbReference type="Pfam" id="PF03404">
    <property type="entry name" value="Mo-co_dimer"/>
    <property type="match status" value="1"/>
</dbReference>
<dbReference type="GO" id="GO:0020037">
    <property type="term" value="F:heme binding"/>
    <property type="evidence" value="ECO:0007669"/>
    <property type="project" value="InterPro"/>
</dbReference>
<evidence type="ECO:0000256" key="2">
    <source>
        <dbReference type="ARBA" id="ARBA00001970"/>
    </source>
</evidence>
<evidence type="ECO:0000256" key="6">
    <source>
        <dbReference type="ARBA" id="ARBA00012505"/>
    </source>
</evidence>
<dbReference type="Gene3D" id="2.60.40.650">
    <property type="match status" value="1"/>
</dbReference>
<feature type="compositionally biased region" description="Acidic residues" evidence="13">
    <location>
        <begin position="659"/>
        <end position="672"/>
    </location>
</feature>
<evidence type="ECO:0000256" key="12">
    <source>
        <dbReference type="ARBA" id="ARBA00023128"/>
    </source>
</evidence>
<comment type="pathway">
    <text evidence="4">Energy metabolism; sulfur metabolism.</text>
</comment>
<evidence type="ECO:0000256" key="4">
    <source>
        <dbReference type="ARBA" id="ARBA00004971"/>
    </source>
</evidence>
<dbReference type="FunFam" id="3.90.420.10:FF:000002">
    <property type="entry name" value="sulfite oxidase, mitochondrial"/>
    <property type="match status" value="1"/>
</dbReference>
<dbReference type="InterPro" id="IPR008335">
    <property type="entry name" value="Mopterin_OxRdtase_euk"/>
</dbReference>
<dbReference type="InterPro" id="IPR000572">
    <property type="entry name" value="OxRdtase_Mopterin-bd_dom"/>
</dbReference>
<dbReference type="SUPFAM" id="SSF81296">
    <property type="entry name" value="E set domains"/>
    <property type="match status" value="1"/>
</dbReference>
<evidence type="ECO:0000313" key="15">
    <source>
        <dbReference type="EMBL" id="CAJ1953937.1"/>
    </source>
</evidence>
<dbReference type="InterPro" id="IPR005066">
    <property type="entry name" value="MoCF_OxRdtse_dimer"/>
</dbReference>
<evidence type="ECO:0000256" key="3">
    <source>
        <dbReference type="ARBA" id="ARBA00004569"/>
    </source>
</evidence>
<reference evidence="15" key="1">
    <citation type="submission" date="2023-08" db="EMBL/GenBank/DDBJ databases">
        <authorList>
            <person name="Audoor S."/>
            <person name="Bilcke G."/>
        </authorList>
    </citation>
    <scope>NUCLEOTIDE SEQUENCE</scope>
</reference>
<dbReference type="Pfam" id="PF00173">
    <property type="entry name" value="Cyt-b5"/>
    <property type="match status" value="1"/>
</dbReference>
<dbReference type="PROSITE" id="PS00191">
    <property type="entry name" value="CYTOCHROME_B5_1"/>
    <property type="match status" value="1"/>
</dbReference>
<dbReference type="AlphaFoldDB" id="A0AAD2FV17"/>
<dbReference type="PRINTS" id="PR00407">
    <property type="entry name" value="EUMOPTERIN"/>
</dbReference>
<dbReference type="SUPFAM" id="SSF56524">
    <property type="entry name" value="Oxidoreductase molybdopterin-binding domain"/>
    <property type="match status" value="1"/>
</dbReference>
<dbReference type="EMBL" id="CAKOGP040001847">
    <property type="protein sequence ID" value="CAJ1953937.1"/>
    <property type="molecule type" value="Genomic_DNA"/>
</dbReference>
<evidence type="ECO:0000256" key="11">
    <source>
        <dbReference type="ARBA" id="ARBA00023004"/>
    </source>
</evidence>
<protein>
    <recommendedName>
        <fullName evidence="6">sulfite oxidase</fullName>
        <ecNumber evidence="6">1.8.3.1</ecNumber>
    </recommendedName>
</protein>
<dbReference type="Pfam" id="PF00174">
    <property type="entry name" value="Oxidored_molyb"/>
    <property type="match status" value="1"/>
</dbReference>
<dbReference type="Gene3D" id="3.10.120.10">
    <property type="entry name" value="Cytochrome b5-like heme/steroid binding domain"/>
    <property type="match status" value="1"/>
</dbReference>
<dbReference type="InterPro" id="IPR036374">
    <property type="entry name" value="OxRdtase_Mopterin-bd_sf"/>
</dbReference>
<dbReference type="InterPro" id="IPR036400">
    <property type="entry name" value="Cyt_B5-like_heme/steroid_sf"/>
</dbReference>
<name>A0AAD2FV17_9STRA</name>
<gene>
    <name evidence="15" type="ORF">CYCCA115_LOCUS14535</name>
</gene>
<evidence type="ECO:0000256" key="10">
    <source>
        <dbReference type="ARBA" id="ARBA00023002"/>
    </source>
</evidence>
<dbReference type="FunFam" id="3.10.120.10:FF:000007">
    <property type="entry name" value="Sulfite oxidase, mitochondrial"/>
    <property type="match status" value="1"/>
</dbReference>
<comment type="subunit">
    <text evidence="5">Homodimer.</text>
</comment>
<dbReference type="PANTHER" id="PTHR19372">
    <property type="entry name" value="SULFITE REDUCTASE"/>
    <property type="match status" value="1"/>
</dbReference>
<comment type="cofactor">
    <cofactor evidence="2">
        <name>heme b</name>
        <dbReference type="ChEBI" id="CHEBI:60344"/>
    </cofactor>
</comment>
<keyword evidence="9" id="KW-0479">Metal-binding</keyword>
<dbReference type="Gene3D" id="3.90.420.10">
    <property type="entry name" value="Oxidoreductase, molybdopterin-binding domain"/>
    <property type="match status" value="1"/>
</dbReference>
<evidence type="ECO:0000256" key="1">
    <source>
        <dbReference type="ARBA" id="ARBA00001924"/>
    </source>
</evidence>
<dbReference type="Proteomes" id="UP001295423">
    <property type="component" value="Unassembled WGS sequence"/>
</dbReference>
<keyword evidence="16" id="KW-1185">Reference proteome</keyword>
<dbReference type="InterPro" id="IPR001199">
    <property type="entry name" value="Cyt_B5-like_heme/steroid-bd"/>
</dbReference>
<dbReference type="GO" id="GO:0005758">
    <property type="term" value="C:mitochondrial intermembrane space"/>
    <property type="evidence" value="ECO:0007669"/>
    <property type="project" value="UniProtKB-SubCell"/>
</dbReference>
<evidence type="ECO:0000313" key="16">
    <source>
        <dbReference type="Proteomes" id="UP001295423"/>
    </source>
</evidence>
<dbReference type="PRINTS" id="PR00363">
    <property type="entry name" value="CYTOCHROMEB5"/>
</dbReference>
<proteinExistence type="predicted"/>
<dbReference type="PROSITE" id="PS00559">
    <property type="entry name" value="MOLYBDOPTERIN_EUK"/>
    <property type="match status" value="1"/>
</dbReference>
<accession>A0AAD2FV17</accession>
<dbReference type="PROSITE" id="PS50255">
    <property type="entry name" value="CYTOCHROME_B5_2"/>
    <property type="match status" value="1"/>
</dbReference>
<evidence type="ECO:0000256" key="9">
    <source>
        <dbReference type="ARBA" id="ARBA00022723"/>
    </source>
</evidence>
<dbReference type="SUPFAM" id="SSF55856">
    <property type="entry name" value="Cytochrome b5-like heme/steroid binding domain"/>
    <property type="match status" value="1"/>
</dbReference>
<dbReference type="PANTHER" id="PTHR19372:SF7">
    <property type="entry name" value="SULFITE OXIDASE, MITOCHONDRIAL"/>
    <property type="match status" value="1"/>
</dbReference>
<feature type="domain" description="Cytochrome b5 heme-binding" evidence="14">
    <location>
        <begin position="96"/>
        <end position="174"/>
    </location>
</feature>
<keyword evidence="10" id="KW-0560">Oxidoreductase</keyword>
<comment type="cofactor">
    <cofactor evidence="1">
        <name>Mo-molybdopterin</name>
        <dbReference type="ChEBI" id="CHEBI:71302"/>
    </cofactor>
</comment>
<comment type="subcellular location">
    <subcellularLocation>
        <location evidence="3">Mitochondrion intermembrane space</location>
    </subcellularLocation>
</comment>
<dbReference type="EC" id="1.8.3.1" evidence="6"/>
<evidence type="ECO:0000256" key="13">
    <source>
        <dbReference type="SAM" id="MobiDB-lite"/>
    </source>
</evidence>
<keyword evidence="7" id="KW-0500">Molybdenum</keyword>
<dbReference type="GO" id="GO:0008482">
    <property type="term" value="F:sulfite oxidase activity"/>
    <property type="evidence" value="ECO:0007669"/>
    <property type="project" value="UniProtKB-EC"/>
</dbReference>
<sequence length="672" mass="75561">MLSRATVSKARPILMRTGLRSLASQASNPKKSRSNEREAIAFASLLVGLIGAGTAATLLEPKRSRTTVMGLNTEELFEHSSVKDHQPNDPPSRPDLPTISLEDVAEHADEESLWYTFRGGVYDLTFFINGHPGGTPRLLMAAGQDLEPYWEVYRQHLRGHVVDWMEKYRIGNLSPEDTIKSKNFQHGDMFETDPYRDPNLLPCTKKPFCGEPRLEMLTNDYYTPNELFYVRNHLAVPEIDPDEYVLIVKGKGVKKHKFTLQDLKTKFKKYEVSTTLQCAGNRREDLVDENHQIFIAPHWVVGAMSTAKWGGVRLRDVLKECGLDADGMAMGDVNPKDIHHVQFEGYDTDETGQCYGGSIPIDKAVDPLGDALLAFEMNGDPLPRDHGYPVRAIAPGHAGARQCKWLHKVIVSDKESQTSWQQKSYRGFAPDITFENQLSHWPPKRLDQAPIVQEMPVQSFVCNPPQNSVIGGKSATDVTIKGVAWSGGGRKVERVDVSIDGGKTWTAAELYKPIEQRRNRHWAWTQFTQTIPLPEEIQKKLRSGQNVTLDIVSKAMNSDFNLQPETMEPYWNARGICINHWYHVKSMMDPNKDKSFVRHNPGAQQFGNTPSGGHFEKQWGMHGFTSDPNHADSANFKVKEGGDTYHLEHGGGSGNVNVEDLDDDDDDDEDEE</sequence>
<keyword evidence="11" id="KW-0408">Iron</keyword>
<evidence type="ECO:0000256" key="5">
    <source>
        <dbReference type="ARBA" id="ARBA00011738"/>
    </source>
</evidence>
<dbReference type="SMART" id="SM01117">
    <property type="entry name" value="Cyt-b5"/>
    <property type="match status" value="1"/>
</dbReference>
<evidence type="ECO:0000256" key="8">
    <source>
        <dbReference type="ARBA" id="ARBA00022617"/>
    </source>
</evidence>
<comment type="caution">
    <text evidence="15">The sequence shown here is derived from an EMBL/GenBank/DDBJ whole genome shotgun (WGS) entry which is preliminary data.</text>
</comment>
<dbReference type="InterPro" id="IPR022407">
    <property type="entry name" value="OxRdtase_Mopterin_BS"/>
</dbReference>
<evidence type="ECO:0000259" key="14">
    <source>
        <dbReference type="PROSITE" id="PS50255"/>
    </source>
</evidence>
<evidence type="ECO:0000256" key="7">
    <source>
        <dbReference type="ARBA" id="ARBA00022505"/>
    </source>
</evidence>
<keyword evidence="12" id="KW-0496">Mitochondrion</keyword>
<dbReference type="GO" id="GO:0006790">
    <property type="term" value="P:sulfur compound metabolic process"/>
    <property type="evidence" value="ECO:0007669"/>
    <property type="project" value="TreeGrafter"/>
</dbReference>
<feature type="region of interest" description="Disordered" evidence="13">
    <location>
        <begin position="642"/>
        <end position="672"/>
    </location>
</feature>
<dbReference type="GO" id="GO:0043546">
    <property type="term" value="F:molybdopterin cofactor binding"/>
    <property type="evidence" value="ECO:0007669"/>
    <property type="project" value="InterPro"/>
</dbReference>